<protein>
    <submittedName>
        <fullName evidence="1">Uncharacterized protein</fullName>
    </submittedName>
</protein>
<name>A0A7X8SGV2_9BACT</name>
<gene>
    <name evidence="1" type="ORF">HGP29_01660</name>
</gene>
<dbReference type="AlphaFoldDB" id="A0A7X8SGV2"/>
<organism evidence="1 2">
    <name type="scientific">Flammeovirga agarivorans</name>
    <dbReference type="NCBI Taxonomy" id="2726742"/>
    <lineage>
        <taxon>Bacteria</taxon>
        <taxon>Pseudomonadati</taxon>
        <taxon>Bacteroidota</taxon>
        <taxon>Cytophagia</taxon>
        <taxon>Cytophagales</taxon>
        <taxon>Flammeovirgaceae</taxon>
        <taxon>Flammeovirga</taxon>
    </lineage>
</organism>
<evidence type="ECO:0000313" key="2">
    <source>
        <dbReference type="Proteomes" id="UP000585050"/>
    </source>
</evidence>
<comment type="caution">
    <text evidence="1">The sequence shown here is derived from an EMBL/GenBank/DDBJ whole genome shotgun (WGS) entry which is preliminary data.</text>
</comment>
<accession>A0A7X8SGV2</accession>
<dbReference type="Proteomes" id="UP000585050">
    <property type="component" value="Unassembled WGS sequence"/>
</dbReference>
<proteinExistence type="predicted"/>
<reference evidence="1 2" key="1">
    <citation type="submission" date="2020-04" db="EMBL/GenBank/DDBJ databases">
        <title>Flammeovirga sp. SR4, a novel species isolated from seawater.</title>
        <authorList>
            <person name="Wang X."/>
        </authorList>
    </citation>
    <scope>NUCLEOTIDE SEQUENCE [LARGE SCALE GENOMIC DNA]</scope>
    <source>
        <strain evidence="1 2">SR4</strain>
    </source>
</reference>
<sequence length="119" mass="13779">MQRLESSIKNLLIQNRDNKALASLCPYHRHRISTSVEKAKEEVAALFKVFVDGELDRFKKQIPEESKATIRQIVEGYVNEVLDLLERQMLDGGQHYSSEELINGLVRIFHVEDCPVFHK</sequence>
<dbReference type="RefSeq" id="WP_168880571.1">
    <property type="nucleotide sequence ID" value="NZ_JABAIL010000001.1"/>
</dbReference>
<keyword evidence="2" id="KW-1185">Reference proteome</keyword>
<evidence type="ECO:0000313" key="1">
    <source>
        <dbReference type="EMBL" id="NLR89887.1"/>
    </source>
</evidence>
<dbReference type="EMBL" id="JABAIL010000001">
    <property type="protein sequence ID" value="NLR89887.1"/>
    <property type="molecule type" value="Genomic_DNA"/>
</dbReference>